<keyword evidence="3" id="KW-1244">Viral short tail ejection system</keyword>
<keyword evidence="3" id="KW-1171">Viral genome ejection through host cell envelope</keyword>
<keyword evidence="4" id="KW-1162">Viral penetration into host cytoplasm</keyword>
<dbReference type="GO" id="GO:0044423">
    <property type="term" value="C:virion component"/>
    <property type="evidence" value="ECO:0007669"/>
    <property type="project" value="UniProtKB-KW"/>
</dbReference>
<gene>
    <name evidence="9" type="ORF">Draal03_00018</name>
</gene>
<evidence type="ECO:0000313" key="9">
    <source>
        <dbReference type="EMBL" id="XAI70191.1"/>
    </source>
</evidence>
<keyword evidence="7" id="KW-0231">Viral genome packaging</keyword>
<proteinExistence type="predicted"/>
<reference evidence="9" key="1">
    <citation type="journal article" date="2024" name="J. Gen. Virol.">
        <title>Novel phages of Pseudomonas syringae unveil numerous potential auxiliary metabolic genes.</title>
        <authorList>
            <person name="Feltin C."/>
            <person name="Garneau J.R."/>
            <person name="Morris C.E."/>
            <person name="Berard A."/>
            <person name="Torres-Barcelo C."/>
        </authorList>
    </citation>
    <scope>NUCLEOTIDE SEQUENCE</scope>
</reference>
<evidence type="ECO:0000256" key="8">
    <source>
        <dbReference type="ARBA" id="ARBA00023296"/>
    </source>
</evidence>
<evidence type="ECO:0000256" key="2">
    <source>
        <dbReference type="ARBA" id="ARBA00004328"/>
    </source>
</evidence>
<protein>
    <submittedName>
        <fullName evidence="9">Head-tail connector protein</fullName>
    </submittedName>
</protein>
<dbReference type="Pfam" id="PF12236">
    <property type="entry name" value="Head-tail_con"/>
    <property type="match status" value="1"/>
</dbReference>
<dbReference type="EMBL" id="PP179319">
    <property type="protein sequence ID" value="XAI70191.1"/>
    <property type="molecule type" value="Genomic_DNA"/>
</dbReference>
<organism evidence="9">
    <name type="scientific">Pseudomonas phage Draal03</name>
    <dbReference type="NCBI Taxonomy" id="3138530"/>
    <lineage>
        <taxon>Viruses</taxon>
    </lineage>
</organism>
<name>A0AAU6W0G2_9VIRU</name>
<evidence type="ECO:0000256" key="6">
    <source>
        <dbReference type="ARBA" id="ARBA00022844"/>
    </source>
</evidence>
<comment type="subcellular location">
    <subcellularLocation>
        <location evidence="2">Virion</location>
    </subcellularLocation>
</comment>
<dbReference type="GO" id="GO:0099002">
    <property type="term" value="P:symbiont genome ejection through host cell envelope, short tail mechanism"/>
    <property type="evidence" value="ECO:0007669"/>
    <property type="project" value="UniProtKB-KW"/>
</dbReference>
<comment type="function">
    <text evidence="1">Forms the portal vertex of the capsid. This portal plays critical roles in head assembly, genome packaging, neck/tail attachment, and genome ejection. The portal protein multimerizes as a single ring-shaped homododecamer arranged around a central channel.</text>
</comment>
<evidence type="ECO:0000256" key="3">
    <source>
        <dbReference type="ARBA" id="ARBA00022470"/>
    </source>
</evidence>
<evidence type="ECO:0000256" key="5">
    <source>
        <dbReference type="ARBA" id="ARBA00022612"/>
    </source>
</evidence>
<evidence type="ECO:0000256" key="1">
    <source>
        <dbReference type="ARBA" id="ARBA00003421"/>
    </source>
</evidence>
<keyword evidence="6" id="KW-0946">Virion</keyword>
<sequence>MNGFRISHKERFGRYRDDTVIQKSIKYAHWTLPQLMADLSLQLNGTQHVLERDYQEVGALLVNNLAPKLAAMLFPSSRPFYKIDASDDLIATAQAKGMTKIDLTSHFANLEQKSCQRIFLNASYAQLIQLLRHLIVTGNGLLYRNSKAGKFVTYGLQSYATRRDGQGTLLDTVVREYTHIEALEPTVQQALRMANRSRYQRPDDCPPVELYTRIQRKQGVSGKVYYEVTQEADEVPVGTTGLYPENLCPWQVVAWSLIAGENYGRGLVEDFGGGFAKLSDGSHAAALYGIELMKVVNLVAPGMGADIDELANAESGEYVQGAPGAVSAYENGDATKLQVMRAELEAVITNLSRAFMYKGNTREAERVTAFEIKQDALEADNVLGGAYSTLAAGLQVPLAHICLTEVNSDMLEGIVTNTVELNIIAGIPALGRATDVQNLIMAAQDAIAIIPGLIQVDKRIDGGKILDMIMAGSSVDTGMLFKSDEQLASEAKAAVQTQQGQNQMMDAAAASDATDTLQSIQGL</sequence>
<accession>A0AAU6W0G2</accession>
<evidence type="ECO:0000256" key="7">
    <source>
        <dbReference type="ARBA" id="ARBA00023219"/>
    </source>
</evidence>
<evidence type="ECO:0000256" key="4">
    <source>
        <dbReference type="ARBA" id="ARBA00022595"/>
    </source>
</evidence>
<keyword evidence="5" id="KW-1188">Viral release from host cell</keyword>
<keyword evidence="8" id="KW-1160">Virus entry into host cell</keyword>
<dbReference type="InterPro" id="IPR020991">
    <property type="entry name" value="Connector_podovirus"/>
</dbReference>